<gene>
    <name evidence="1" type="ORF">TELCIR_18494</name>
</gene>
<keyword evidence="2" id="KW-1185">Reference proteome</keyword>
<accession>A0A2G9TPV3</accession>
<proteinExistence type="predicted"/>
<evidence type="ECO:0000313" key="2">
    <source>
        <dbReference type="Proteomes" id="UP000230423"/>
    </source>
</evidence>
<evidence type="ECO:0000313" key="1">
    <source>
        <dbReference type="EMBL" id="PIO60024.1"/>
    </source>
</evidence>
<sequence>MRFLGIASLLDDVVCGNDRGIIPKPSPHCAMQICKRLDQKNKPEHRQSSTYA</sequence>
<dbReference type="AlphaFoldDB" id="A0A2G9TPV3"/>
<protein>
    <submittedName>
        <fullName evidence="1">Uncharacterized protein</fullName>
    </submittedName>
</protein>
<dbReference type="Proteomes" id="UP000230423">
    <property type="component" value="Unassembled WGS sequence"/>
</dbReference>
<dbReference type="EMBL" id="KZ356315">
    <property type="protein sequence ID" value="PIO60024.1"/>
    <property type="molecule type" value="Genomic_DNA"/>
</dbReference>
<reference evidence="1 2" key="1">
    <citation type="submission" date="2015-09" db="EMBL/GenBank/DDBJ databases">
        <title>Draft genome of the parasitic nematode Teladorsagia circumcincta isolate WARC Sus (inbred).</title>
        <authorList>
            <person name="Mitreva M."/>
        </authorList>
    </citation>
    <scope>NUCLEOTIDE SEQUENCE [LARGE SCALE GENOMIC DNA]</scope>
    <source>
        <strain evidence="1 2">S</strain>
    </source>
</reference>
<dbReference type="OrthoDB" id="269227at2759"/>
<organism evidence="1 2">
    <name type="scientific">Teladorsagia circumcincta</name>
    <name type="common">Brown stomach worm</name>
    <name type="synonym">Ostertagia circumcincta</name>
    <dbReference type="NCBI Taxonomy" id="45464"/>
    <lineage>
        <taxon>Eukaryota</taxon>
        <taxon>Metazoa</taxon>
        <taxon>Ecdysozoa</taxon>
        <taxon>Nematoda</taxon>
        <taxon>Chromadorea</taxon>
        <taxon>Rhabditida</taxon>
        <taxon>Rhabditina</taxon>
        <taxon>Rhabditomorpha</taxon>
        <taxon>Strongyloidea</taxon>
        <taxon>Trichostrongylidae</taxon>
        <taxon>Teladorsagia</taxon>
    </lineage>
</organism>
<name>A0A2G9TPV3_TELCI</name>